<feature type="transmembrane region" description="Helical" evidence="1">
    <location>
        <begin position="48"/>
        <end position="71"/>
    </location>
</feature>
<reference evidence="2 3" key="1">
    <citation type="journal article" date="2021" name="ISME Commun">
        <title>Automated analysis of genomic sequences facilitates high-throughput and comprehensive description of bacteria.</title>
        <authorList>
            <person name="Hitch T.C.A."/>
        </authorList>
    </citation>
    <scope>NUCLEOTIDE SEQUENCE [LARGE SCALE GENOMIC DNA]</scope>
    <source>
        <strain evidence="2 3">Sanger_04</strain>
    </source>
</reference>
<dbReference type="EMBL" id="JAOQKC010000006">
    <property type="protein sequence ID" value="MCU6696450.1"/>
    <property type="molecule type" value="Genomic_DNA"/>
</dbReference>
<evidence type="ECO:0000313" key="3">
    <source>
        <dbReference type="Proteomes" id="UP001652461"/>
    </source>
</evidence>
<dbReference type="Proteomes" id="UP001652461">
    <property type="component" value="Unassembled WGS sequence"/>
</dbReference>
<protein>
    <submittedName>
        <fullName evidence="2">DUF6142 family protein</fullName>
    </submittedName>
</protein>
<proteinExistence type="predicted"/>
<accession>A0ABT2RVV6</accession>
<comment type="caution">
    <text evidence="2">The sequence shown here is derived from an EMBL/GenBank/DDBJ whole genome shotgun (WGS) entry which is preliminary data.</text>
</comment>
<feature type="transmembrane region" description="Helical" evidence="1">
    <location>
        <begin position="83"/>
        <end position="102"/>
    </location>
</feature>
<evidence type="ECO:0000313" key="2">
    <source>
        <dbReference type="EMBL" id="MCU6696450.1"/>
    </source>
</evidence>
<dbReference type="InterPro" id="IPR046140">
    <property type="entry name" value="DUF6142"/>
</dbReference>
<keyword evidence="3" id="KW-1185">Reference proteome</keyword>
<organism evidence="2 3">
    <name type="scientific">Laedolimicola ammoniilytica</name>
    <dbReference type="NCBI Taxonomy" id="2981771"/>
    <lineage>
        <taxon>Bacteria</taxon>
        <taxon>Bacillati</taxon>
        <taxon>Bacillota</taxon>
        <taxon>Clostridia</taxon>
        <taxon>Lachnospirales</taxon>
        <taxon>Lachnospiraceae</taxon>
        <taxon>Laedolimicola</taxon>
    </lineage>
</organism>
<keyword evidence="1" id="KW-0472">Membrane</keyword>
<gene>
    <name evidence="2" type="ORF">OCV63_06000</name>
</gene>
<name>A0ABT2RVV6_9FIRM</name>
<keyword evidence="1" id="KW-1133">Transmembrane helix</keyword>
<keyword evidence="1" id="KW-0812">Transmembrane</keyword>
<sequence>MARRSYKFTDKKHTKQGLLSVACGGVALILTAVSLSLAFRMAGQAGSVVGLLGIFAMMASAAGFVLAIRGFQEEDVYMISSQVGVVLDGLLFILWAVVCVIGM</sequence>
<dbReference type="Pfam" id="PF19639">
    <property type="entry name" value="DUF6142"/>
    <property type="match status" value="1"/>
</dbReference>
<evidence type="ECO:0000256" key="1">
    <source>
        <dbReference type="SAM" id="Phobius"/>
    </source>
</evidence>
<dbReference type="RefSeq" id="WP_158362748.1">
    <property type="nucleotide sequence ID" value="NZ_JAOQKC010000006.1"/>
</dbReference>